<evidence type="ECO:0000313" key="2">
    <source>
        <dbReference type="Proteomes" id="UP001162162"/>
    </source>
</evidence>
<evidence type="ECO:0000313" key="1">
    <source>
        <dbReference type="EMBL" id="KAJ8963407.1"/>
    </source>
</evidence>
<protein>
    <submittedName>
        <fullName evidence="1">Uncharacterized protein</fullName>
    </submittedName>
</protein>
<gene>
    <name evidence="1" type="ORF">NQ318_018886</name>
</gene>
<name>A0AAV8ZJ84_9CUCU</name>
<dbReference type="EMBL" id="JAPWTK010000001">
    <property type="protein sequence ID" value="KAJ8963407.1"/>
    <property type="molecule type" value="Genomic_DNA"/>
</dbReference>
<keyword evidence="2" id="KW-1185">Reference proteome</keyword>
<dbReference type="AlphaFoldDB" id="A0AAV8ZJ84"/>
<accession>A0AAV8ZJ84</accession>
<comment type="caution">
    <text evidence="1">The sequence shown here is derived from an EMBL/GenBank/DDBJ whole genome shotgun (WGS) entry which is preliminary data.</text>
</comment>
<dbReference type="Proteomes" id="UP001162162">
    <property type="component" value="Unassembled WGS sequence"/>
</dbReference>
<reference evidence="1" key="1">
    <citation type="journal article" date="2023" name="Insect Mol. Biol.">
        <title>Genome sequencing provides insights into the evolution of gene families encoding plant cell wall-degrading enzymes in longhorned beetles.</title>
        <authorList>
            <person name="Shin N.R."/>
            <person name="Okamura Y."/>
            <person name="Kirsch R."/>
            <person name="Pauchet Y."/>
        </authorList>
    </citation>
    <scope>NUCLEOTIDE SEQUENCE</scope>
    <source>
        <strain evidence="1">AMC_N1</strain>
    </source>
</reference>
<sequence length="69" mass="7974">MVTTNTGITDRLPVNLQPPPWQYDQLFGLPFLVPDFKLTHNYELVVHSQSQEGFGYQGLIDDREILKQN</sequence>
<proteinExistence type="predicted"/>
<organism evidence="1 2">
    <name type="scientific">Aromia moschata</name>
    <dbReference type="NCBI Taxonomy" id="1265417"/>
    <lineage>
        <taxon>Eukaryota</taxon>
        <taxon>Metazoa</taxon>
        <taxon>Ecdysozoa</taxon>
        <taxon>Arthropoda</taxon>
        <taxon>Hexapoda</taxon>
        <taxon>Insecta</taxon>
        <taxon>Pterygota</taxon>
        <taxon>Neoptera</taxon>
        <taxon>Endopterygota</taxon>
        <taxon>Coleoptera</taxon>
        <taxon>Polyphaga</taxon>
        <taxon>Cucujiformia</taxon>
        <taxon>Chrysomeloidea</taxon>
        <taxon>Cerambycidae</taxon>
        <taxon>Cerambycinae</taxon>
        <taxon>Callichromatini</taxon>
        <taxon>Aromia</taxon>
    </lineage>
</organism>